<evidence type="ECO:0000313" key="2">
    <source>
        <dbReference type="EMBL" id="KPM50170.1"/>
    </source>
</evidence>
<dbReference type="InterPro" id="IPR021314">
    <property type="entry name" value="DUF2911"/>
</dbReference>
<dbReference type="RefSeq" id="WP_055145178.1">
    <property type="nucleotide sequence ID" value="NZ_JXSZ01000005.1"/>
</dbReference>
<feature type="chain" id="PRO_5006136603" evidence="1">
    <location>
        <begin position="19"/>
        <end position="190"/>
    </location>
</feature>
<comment type="caution">
    <text evidence="2">The sequence shown here is derived from an EMBL/GenBank/DDBJ whole genome shotgun (WGS) entry which is preliminary data.</text>
</comment>
<dbReference type="Proteomes" id="UP000050454">
    <property type="component" value="Unassembled WGS sequence"/>
</dbReference>
<dbReference type="EMBL" id="LGTQ01000005">
    <property type="protein sequence ID" value="KPM50170.1"/>
    <property type="molecule type" value="Genomic_DNA"/>
</dbReference>
<name>A0A0P7C5R8_9BACT</name>
<dbReference type="STRING" id="1605367.AFM12_05270"/>
<protein>
    <submittedName>
        <fullName evidence="2">Asparagine synthetase B</fullName>
    </submittedName>
</protein>
<reference evidence="2 3" key="1">
    <citation type="submission" date="2015-07" db="EMBL/GenBank/DDBJ databases">
        <title>The draft genome sequence of Leadbetterella sp. JN14-9.</title>
        <authorList>
            <person name="Liu Y."/>
            <person name="Du J."/>
            <person name="Shao Z."/>
        </authorList>
    </citation>
    <scope>NUCLEOTIDE SEQUENCE [LARGE SCALE GENOMIC DNA]</scope>
    <source>
        <strain evidence="2 3">JN14-9</strain>
    </source>
</reference>
<evidence type="ECO:0000256" key="1">
    <source>
        <dbReference type="SAM" id="SignalP"/>
    </source>
</evidence>
<dbReference type="AlphaFoldDB" id="A0A0P7C5R8"/>
<keyword evidence="3" id="KW-1185">Reference proteome</keyword>
<dbReference type="PATRIC" id="fig|1605367.3.peg.2411"/>
<keyword evidence="1" id="KW-0732">Signal</keyword>
<organism evidence="2 3">
    <name type="scientific">Jiulongibacter sediminis</name>
    <dbReference type="NCBI Taxonomy" id="1605367"/>
    <lineage>
        <taxon>Bacteria</taxon>
        <taxon>Pseudomonadati</taxon>
        <taxon>Bacteroidota</taxon>
        <taxon>Cytophagia</taxon>
        <taxon>Cytophagales</taxon>
        <taxon>Leadbetterellaceae</taxon>
        <taxon>Jiulongibacter</taxon>
    </lineage>
</organism>
<sequence length="190" mass="21299">MKKMIIALLVALSYQVSAQEFAEVDQSVMDLAYYPNGAHRAGFSKTADEKAALMPRIKVIYSRPLMKGRKIFGELVKYDQDWRFGANESTEITFYTNVKVGETVLAPGRYTLYCTPSENQWTLHVHPRLDGWGNYGYDTSKTLASVSAPTAKSEKTLEAFSIIFYEGSPGVAHLKAGWENTVVEFPIEIL</sequence>
<gene>
    <name evidence="2" type="ORF">AFM12_05270</name>
</gene>
<evidence type="ECO:0000313" key="3">
    <source>
        <dbReference type="Proteomes" id="UP000050454"/>
    </source>
</evidence>
<dbReference type="OrthoDB" id="195456at2"/>
<dbReference type="Pfam" id="PF11138">
    <property type="entry name" value="DUF2911"/>
    <property type="match status" value="1"/>
</dbReference>
<feature type="signal peptide" evidence="1">
    <location>
        <begin position="1"/>
        <end position="18"/>
    </location>
</feature>
<accession>A0A0P7C5R8</accession>
<proteinExistence type="predicted"/>